<reference evidence="2 4" key="2">
    <citation type="submission" date="2021-03" db="EMBL/GenBank/DDBJ databases">
        <title>Rapid diversification of plasmids in a genus of pathogenic and nitrogen fixing bacteria.</title>
        <authorList>
            <person name="Weisberg A.J."/>
            <person name="Miller M."/>
            <person name="Ream W."/>
            <person name="Grunwald N.J."/>
            <person name="Chang J.H."/>
        </authorList>
    </citation>
    <scope>NUCLEOTIDE SEQUENCE [LARGE SCALE GENOMIC DNA]</scope>
    <source>
        <strain evidence="2 4">AF3.44</strain>
    </source>
</reference>
<dbReference type="OrthoDB" id="7210594at2"/>
<dbReference type="KEGG" id="alf:CFBP5473_07835"/>
<reference evidence="1 3" key="1">
    <citation type="submission" date="2019-04" db="EMBL/GenBank/DDBJ databases">
        <title>Complete genome sequence of Agrobacterium larrymoorei CFBP5473.</title>
        <authorList>
            <person name="Haryono M."/>
            <person name="Chou L."/>
            <person name="Lin Y.-C."/>
            <person name="Lai E.-M."/>
            <person name="Kuo C.-H."/>
        </authorList>
    </citation>
    <scope>NUCLEOTIDE SEQUENCE [LARGE SCALE GENOMIC DNA]</scope>
    <source>
        <strain evidence="1 3">CFBP5473</strain>
    </source>
</reference>
<dbReference type="AlphaFoldDB" id="A0A4D7DJU3"/>
<dbReference type="Proteomes" id="UP000826513">
    <property type="component" value="Chromosome 1"/>
</dbReference>
<protein>
    <submittedName>
        <fullName evidence="1">AAA family ATPase</fullName>
    </submittedName>
</protein>
<dbReference type="SUPFAM" id="SSF52540">
    <property type="entry name" value="P-loop containing nucleoside triphosphate hydrolases"/>
    <property type="match status" value="1"/>
</dbReference>
<sequence length="190" mass="21934">MPNFIEDAAEAAQLIDKASRVMVVGSSGAGKTTISRRIATHLGADYFSIDRDVRWLPNWNQREKEEQHRIINDIIVGDRWVLDGSNPSTFNVRLPRTDIVIWMRLPRWTCLTGIARRVARNYGRVRADMADGCREPFPNMEFLTYVWTFEQRQTPIFIRNFDLYGPEVPIFQVKSREEAGRLLDLLGAAH</sequence>
<dbReference type="EMBL" id="CP039691">
    <property type="protein sequence ID" value="QCI97833.1"/>
    <property type="molecule type" value="Genomic_DNA"/>
</dbReference>
<proteinExistence type="predicted"/>
<dbReference type="Gene3D" id="3.40.50.300">
    <property type="entry name" value="P-loop containing nucleotide triphosphate hydrolases"/>
    <property type="match status" value="1"/>
</dbReference>
<organism evidence="1 3">
    <name type="scientific">Agrobacterium larrymoorei</name>
    <dbReference type="NCBI Taxonomy" id="160699"/>
    <lineage>
        <taxon>Bacteria</taxon>
        <taxon>Pseudomonadati</taxon>
        <taxon>Pseudomonadota</taxon>
        <taxon>Alphaproteobacteria</taxon>
        <taxon>Hyphomicrobiales</taxon>
        <taxon>Rhizobiaceae</taxon>
        <taxon>Rhizobium/Agrobacterium group</taxon>
        <taxon>Agrobacterium</taxon>
    </lineage>
</organism>
<dbReference type="CDD" id="cd00267">
    <property type="entry name" value="ABC_ATPase"/>
    <property type="match status" value="1"/>
</dbReference>
<dbReference type="RefSeq" id="WP_027673228.1">
    <property type="nucleotide sequence ID" value="NZ_CP039691.1"/>
</dbReference>
<dbReference type="STRING" id="1367849.GCA_000518585_00318"/>
<evidence type="ECO:0000313" key="3">
    <source>
        <dbReference type="Proteomes" id="UP000298545"/>
    </source>
</evidence>
<dbReference type="EMBL" id="CP072167">
    <property type="protein sequence ID" value="QYA06719.1"/>
    <property type="molecule type" value="Genomic_DNA"/>
</dbReference>
<name>A0A4D7DJU3_9HYPH</name>
<keyword evidence="4" id="KW-1185">Reference proteome</keyword>
<evidence type="ECO:0000313" key="4">
    <source>
        <dbReference type="Proteomes" id="UP000826513"/>
    </source>
</evidence>
<dbReference type="PANTHER" id="PTHR37816">
    <property type="entry name" value="YALI0E33011P"/>
    <property type="match status" value="1"/>
</dbReference>
<dbReference type="InterPro" id="IPR027417">
    <property type="entry name" value="P-loop_NTPase"/>
</dbReference>
<evidence type="ECO:0000313" key="2">
    <source>
        <dbReference type="EMBL" id="QYA06719.1"/>
    </source>
</evidence>
<dbReference type="PANTHER" id="PTHR37816:SF1">
    <property type="entry name" value="TOXIN"/>
    <property type="match status" value="1"/>
</dbReference>
<evidence type="ECO:0000313" key="1">
    <source>
        <dbReference type="EMBL" id="QCI97833.1"/>
    </source>
</evidence>
<gene>
    <name evidence="1" type="ORF">CFBP5473_07835</name>
    <name evidence="2" type="ORF">J5285_11870</name>
</gene>
<dbReference type="InterPro" id="IPR052922">
    <property type="entry name" value="Cytidylate_Kinase-2"/>
</dbReference>
<dbReference type="Proteomes" id="UP000298545">
    <property type="component" value="Chromosome circular"/>
</dbReference>
<accession>A0A4D7DJU3</accession>